<dbReference type="InterPro" id="IPR051317">
    <property type="entry name" value="Gfo/Idh/MocA_oxidoreduct"/>
</dbReference>
<dbReference type="Pfam" id="PF01408">
    <property type="entry name" value="GFO_IDH_MocA"/>
    <property type="match status" value="1"/>
</dbReference>
<dbReference type="Gene3D" id="3.40.50.720">
    <property type="entry name" value="NAD(P)-binding Rossmann-like Domain"/>
    <property type="match status" value="1"/>
</dbReference>
<reference evidence="5" key="2">
    <citation type="submission" date="2020-04" db="EMBL/GenBank/DDBJ databases">
        <authorList>
            <consortium name="NCBI Genome Project"/>
        </authorList>
    </citation>
    <scope>NUCLEOTIDE SEQUENCE</scope>
    <source>
        <strain evidence="5">CBS 781.70</strain>
    </source>
</reference>
<dbReference type="SUPFAM" id="SSF55347">
    <property type="entry name" value="Glyceraldehyde-3-phosphate dehydrogenase-like, C-terminal domain"/>
    <property type="match status" value="1"/>
</dbReference>
<proteinExistence type="predicted"/>
<organism evidence="3">
    <name type="scientific">Eremomyces bilateralis CBS 781.70</name>
    <dbReference type="NCBI Taxonomy" id="1392243"/>
    <lineage>
        <taxon>Eukaryota</taxon>
        <taxon>Fungi</taxon>
        <taxon>Dikarya</taxon>
        <taxon>Ascomycota</taxon>
        <taxon>Pezizomycotina</taxon>
        <taxon>Dothideomycetes</taxon>
        <taxon>Dothideomycetes incertae sedis</taxon>
        <taxon>Eremomycetales</taxon>
        <taxon>Eremomycetaceae</taxon>
        <taxon>Eremomyces</taxon>
    </lineage>
</organism>
<gene>
    <name evidence="3 5" type="ORF">P152DRAFT_516908</name>
</gene>
<dbReference type="EMBL" id="ML975174">
    <property type="protein sequence ID" value="KAF1809313.1"/>
    <property type="molecule type" value="Genomic_DNA"/>
</dbReference>
<dbReference type="Proteomes" id="UP000504638">
    <property type="component" value="Unplaced"/>
</dbReference>
<dbReference type="SUPFAM" id="SSF51735">
    <property type="entry name" value="NAD(P)-binding Rossmann-fold domains"/>
    <property type="match status" value="1"/>
</dbReference>
<dbReference type="OrthoDB" id="446809at2759"/>
<keyword evidence="4" id="KW-1185">Reference proteome</keyword>
<dbReference type="PANTHER" id="PTHR43708:SF1">
    <property type="entry name" value="GALACTOSE_LACTOSE METABOLISM REGULATORY PROTEIN GAL80"/>
    <property type="match status" value="1"/>
</dbReference>
<dbReference type="Gene3D" id="3.30.360.10">
    <property type="entry name" value="Dihydrodipicolinate Reductase, domain 2"/>
    <property type="match status" value="1"/>
</dbReference>
<evidence type="ECO:0000313" key="3">
    <source>
        <dbReference type="EMBL" id="KAF1809313.1"/>
    </source>
</evidence>
<dbReference type="InterPro" id="IPR000683">
    <property type="entry name" value="Gfo/Idh/MocA-like_OxRdtase_N"/>
</dbReference>
<dbReference type="RefSeq" id="XP_033530944.1">
    <property type="nucleotide sequence ID" value="XM_033682977.1"/>
</dbReference>
<sequence length="366" mass="40000">MAPIRTAIIGLSAAPTGSAWAALAHFPYLSQSPEYQVVALLNSSKEAAETAIKKFNFPGDTKAYGTSEELAADDEVDLVKPILERGKASVFCEWPLGADLKEFREMTDAIGETGVGNVVGFQGGFTPLVTTLKALIADGKIGKVLSSTVTASGMHGGPSTPKAYAFTDDRKIGANTLTIVFGHFTEALFAVVGKLASFNLILDTKWRTATVLDEHNDLAVFGTQDRTSPDDVLLQGRVESGALLSVHLRGGPPSPSETVPDTIWRIYGEKGEITISSPQPNIINTVEGVSIELHDHASQKVEKIEIRKDKLEHLPEPARNIGRVYEAFADKTWYPDFQHALRRYKLVYEIYRRFDNGQQDTKPHYA</sequence>
<accession>A0A6G1FU76</accession>
<evidence type="ECO:0000313" key="4">
    <source>
        <dbReference type="Proteomes" id="UP000504638"/>
    </source>
</evidence>
<protein>
    <submittedName>
        <fullName evidence="3 5">Oxidoreductase</fullName>
    </submittedName>
</protein>
<reference evidence="3 5" key="1">
    <citation type="submission" date="2020-01" db="EMBL/GenBank/DDBJ databases">
        <authorList>
            <consortium name="DOE Joint Genome Institute"/>
            <person name="Haridas S."/>
            <person name="Albert R."/>
            <person name="Binder M."/>
            <person name="Bloem J."/>
            <person name="Labutti K."/>
            <person name="Salamov A."/>
            <person name="Andreopoulos B."/>
            <person name="Baker S.E."/>
            <person name="Barry K."/>
            <person name="Bills G."/>
            <person name="Bluhm B.H."/>
            <person name="Cannon C."/>
            <person name="Castanera R."/>
            <person name="Culley D.E."/>
            <person name="Daum C."/>
            <person name="Ezra D."/>
            <person name="Gonzalez J.B."/>
            <person name="Henrissat B."/>
            <person name="Kuo A."/>
            <person name="Liang C."/>
            <person name="Lipzen A."/>
            <person name="Lutzoni F."/>
            <person name="Magnuson J."/>
            <person name="Mondo S."/>
            <person name="Nolan M."/>
            <person name="Ohm R."/>
            <person name="Pangilinan J."/>
            <person name="Park H.-J."/>
            <person name="Ramirez L."/>
            <person name="Alfaro M."/>
            <person name="Sun H."/>
            <person name="Tritt A."/>
            <person name="Yoshinaga Y."/>
            <person name="Zwiers L.-H."/>
            <person name="Turgeon B.G."/>
            <person name="Goodwin S.B."/>
            <person name="Spatafora J.W."/>
            <person name="Crous P.W."/>
            <person name="Grigoriev I.V."/>
        </authorList>
    </citation>
    <scope>NUCLEOTIDE SEQUENCE</scope>
    <source>
        <strain evidence="3 5">CBS 781.70</strain>
    </source>
</reference>
<dbReference type="AlphaFoldDB" id="A0A6G1FU76"/>
<dbReference type="GeneID" id="54423547"/>
<feature type="domain" description="Gal80p-like C-terminal" evidence="2">
    <location>
        <begin position="127"/>
        <end position="276"/>
    </location>
</feature>
<dbReference type="Pfam" id="PF22685">
    <property type="entry name" value="Gal80p_C-like"/>
    <property type="match status" value="1"/>
</dbReference>
<name>A0A6G1FU76_9PEZI</name>
<dbReference type="PANTHER" id="PTHR43708">
    <property type="entry name" value="CONSERVED EXPRESSED OXIDOREDUCTASE (EUROFUNG)"/>
    <property type="match status" value="1"/>
</dbReference>
<evidence type="ECO:0000313" key="5">
    <source>
        <dbReference type="RefSeq" id="XP_033530944.1"/>
    </source>
</evidence>
<evidence type="ECO:0000259" key="1">
    <source>
        <dbReference type="Pfam" id="PF01408"/>
    </source>
</evidence>
<feature type="domain" description="Gfo/Idh/MocA-like oxidoreductase N-terminal" evidence="1">
    <location>
        <begin position="5"/>
        <end position="119"/>
    </location>
</feature>
<reference evidence="5" key="3">
    <citation type="submission" date="2025-04" db="UniProtKB">
        <authorList>
            <consortium name="RefSeq"/>
        </authorList>
    </citation>
    <scope>IDENTIFICATION</scope>
    <source>
        <strain evidence="5">CBS 781.70</strain>
    </source>
</reference>
<evidence type="ECO:0000259" key="2">
    <source>
        <dbReference type="Pfam" id="PF22685"/>
    </source>
</evidence>
<dbReference type="InterPro" id="IPR036291">
    <property type="entry name" value="NAD(P)-bd_dom_sf"/>
</dbReference>
<dbReference type="InterPro" id="IPR055080">
    <property type="entry name" value="Gal80p-like_C"/>
</dbReference>
<dbReference type="GO" id="GO:0000166">
    <property type="term" value="F:nucleotide binding"/>
    <property type="evidence" value="ECO:0007669"/>
    <property type="project" value="InterPro"/>
</dbReference>